<dbReference type="PRINTS" id="PR00237">
    <property type="entry name" value="GPCRRHODOPSN"/>
</dbReference>
<dbReference type="PANTHER" id="PTHR24249:SF372">
    <property type="entry name" value="G-PROTEIN COUPLED RECEPTORS FAMILY 1 PROFILE DOMAIN-CONTAINING PROTEIN"/>
    <property type="match status" value="1"/>
</dbReference>
<evidence type="ECO:0000256" key="9">
    <source>
        <dbReference type="SAM" id="MobiDB-lite"/>
    </source>
</evidence>
<dbReference type="InterPro" id="IPR050569">
    <property type="entry name" value="TAAR"/>
</dbReference>
<dbReference type="CDD" id="cd00637">
    <property type="entry name" value="7tm_classA_rhodopsin-like"/>
    <property type="match status" value="1"/>
</dbReference>
<dbReference type="GO" id="GO:0004930">
    <property type="term" value="F:G protein-coupled receptor activity"/>
    <property type="evidence" value="ECO:0007669"/>
    <property type="project" value="UniProtKB-KW"/>
</dbReference>
<evidence type="ECO:0000256" key="2">
    <source>
        <dbReference type="ARBA" id="ARBA00022475"/>
    </source>
</evidence>
<proteinExistence type="predicted"/>
<keyword evidence="3 10" id="KW-0812">Transmembrane</keyword>
<gene>
    <name evidence="12" type="ORF">pdam_00000180</name>
</gene>
<evidence type="ECO:0000313" key="12">
    <source>
        <dbReference type="EMBL" id="RMX58178.1"/>
    </source>
</evidence>
<feature type="transmembrane region" description="Helical" evidence="10">
    <location>
        <begin position="37"/>
        <end position="62"/>
    </location>
</feature>
<dbReference type="EMBL" id="RCHS01000537">
    <property type="protein sequence ID" value="RMX58178.1"/>
    <property type="molecule type" value="Genomic_DNA"/>
</dbReference>
<dbReference type="Gene3D" id="1.20.1070.10">
    <property type="entry name" value="Rhodopsin 7-helix transmembrane proteins"/>
    <property type="match status" value="1"/>
</dbReference>
<dbReference type="GO" id="GO:0005886">
    <property type="term" value="C:plasma membrane"/>
    <property type="evidence" value="ECO:0007669"/>
    <property type="project" value="UniProtKB-SubCell"/>
</dbReference>
<feature type="transmembrane region" description="Helical" evidence="10">
    <location>
        <begin position="153"/>
        <end position="172"/>
    </location>
</feature>
<keyword evidence="2" id="KW-1003">Cell membrane</keyword>
<evidence type="ECO:0000256" key="3">
    <source>
        <dbReference type="ARBA" id="ARBA00022692"/>
    </source>
</evidence>
<dbReference type="AlphaFoldDB" id="A0A3M6UXY6"/>
<dbReference type="Pfam" id="PF00001">
    <property type="entry name" value="7tm_1"/>
    <property type="match status" value="2"/>
</dbReference>
<accession>A0A3M6UXY6</accession>
<dbReference type="STRING" id="46731.A0A3M6UXY6"/>
<feature type="transmembrane region" description="Helical" evidence="10">
    <location>
        <begin position="237"/>
        <end position="258"/>
    </location>
</feature>
<dbReference type="InterPro" id="IPR000276">
    <property type="entry name" value="GPCR_Rhodpsn"/>
</dbReference>
<evidence type="ECO:0000256" key="7">
    <source>
        <dbReference type="ARBA" id="ARBA00023170"/>
    </source>
</evidence>
<dbReference type="PANTHER" id="PTHR24249">
    <property type="entry name" value="HISTAMINE RECEPTOR-RELATED G-PROTEIN COUPLED RECEPTOR"/>
    <property type="match status" value="1"/>
</dbReference>
<dbReference type="OrthoDB" id="5970413at2759"/>
<keyword evidence="13" id="KW-1185">Reference proteome</keyword>
<reference evidence="12 13" key="1">
    <citation type="journal article" date="2018" name="Sci. Rep.">
        <title>Comparative analysis of the Pocillopora damicornis genome highlights role of immune system in coral evolution.</title>
        <authorList>
            <person name="Cunning R."/>
            <person name="Bay R.A."/>
            <person name="Gillette P."/>
            <person name="Baker A.C."/>
            <person name="Traylor-Knowles N."/>
        </authorList>
    </citation>
    <scope>NUCLEOTIDE SEQUENCE [LARGE SCALE GENOMIC DNA]</scope>
    <source>
        <strain evidence="12">RSMAS</strain>
        <tissue evidence="12">Whole animal</tissue>
    </source>
</reference>
<protein>
    <recommendedName>
        <fullName evidence="11">G-protein coupled receptors family 1 profile domain-containing protein</fullName>
    </recommendedName>
</protein>
<keyword evidence="6 10" id="KW-0472">Membrane</keyword>
<keyword evidence="7" id="KW-0675">Receptor</keyword>
<dbReference type="OMA" id="CARNVRY"/>
<evidence type="ECO:0000256" key="4">
    <source>
        <dbReference type="ARBA" id="ARBA00022989"/>
    </source>
</evidence>
<evidence type="ECO:0000313" key="13">
    <source>
        <dbReference type="Proteomes" id="UP000275408"/>
    </source>
</evidence>
<name>A0A3M6UXY6_POCDA</name>
<evidence type="ECO:0000256" key="1">
    <source>
        <dbReference type="ARBA" id="ARBA00004651"/>
    </source>
</evidence>
<comment type="subcellular location">
    <subcellularLocation>
        <location evidence="1">Cell membrane</location>
        <topology evidence="1">Multi-pass membrane protein</topology>
    </subcellularLocation>
</comment>
<feature type="region of interest" description="Disordered" evidence="9">
    <location>
        <begin position="327"/>
        <end position="348"/>
    </location>
</feature>
<comment type="caution">
    <text evidence="12">The sequence shown here is derived from an EMBL/GenBank/DDBJ whole genome shotgun (WGS) entry which is preliminary data.</text>
</comment>
<feature type="domain" description="G-protein coupled receptors family 1 profile" evidence="11">
    <location>
        <begin position="54"/>
        <end position="289"/>
    </location>
</feature>
<feature type="transmembrane region" description="Helical" evidence="10">
    <location>
        <begin position="184"/>
        <end position="205"/>
    </location>
</feature>
<feature type="transmembrane region" description="Helical" evidence="10">
    <location>
        <begin position="74"/>
        <end position="93"/>
    </location>
</feature>
<organism evidence="12 13">
    <name type="scientific">Pocillopora damicornis</name>
    <name type="common">Cauliflower coral</name>
    <name type="synonym">Millepora damicornis</name>
    <dbReference type="NCBI Taxonomy" id="46731"/>
    <lineage>
        <taxon>Eukaryota</taxon>
        <taxon>Metazoa</taxon>
        <taxon>Cnidaria</taxon>
        <taxon>Anthozoa</taxon>
        <taxon>Hexacorallia</taxon>
        <taxon>Scleractinia</taxon>
        <taxon>Astrocoeniina</taxon>
        <taxon>Pocilloporidae</taxon>
        <taxon>Pocillopora</taxon>
    </lineage>
</organism>
<evidence type="ECO:0000256" key="6">
    <source>
        <dbReference type="ARBA" id="ARBA00023136"/>
    </source>
</evidence>
<dbReference type="InterPro" id="IPR017452">
    <property type="entry name" value="GPCR_Rhodpsn_7TM"/>
</dbReference>
<dbReference type="SMART" id="SM01381">
    <property type="entry name" value="7TM_GPCR_Srsx"/>
    <property type="match status" value="1"/>
</dbReference>
<keyword evidence="8" id="KW-0807">Transducer</keyword>
<evidence type="ECO:0000256" key="8">
    <source>
        <dbReference type="ARBA" id="ARBA00023224"/>
    </source>
</evidence>
<evidence type="ECO:0000256" key="10">
    <source>
        <dbReference type="SAM" id="Phobius"/>
    </source>
</evidence>
<keyword evidence="4 10" id="KW-1133">Transmembrane helix</keyword>
<sequence length="348" mass="39016">MSANEPYFLNVTVESPASPTSQFTSLEERNTLELTQAVILCTVLGVASVLGTLGNLLVLTSIIKFDYLREIPDFFIFSLSLSDFLVTAIFQPLQAYKVTHLIQVSGIVAFSEITSLLGHISLIASISNMFGVTVERLISIRFPLKYDFLVTKFRAKVTIICIWFFSLSYGTVWTQDLAPKEYMAIYFVLVLVGTASIYFYIFLIARRLEGRMVQTQRESTDAGIPNRRRERKAAKTIATILGVAALCWLPLLIVPNVLPKNLDHATFMKIFFPLQTLSVCNSSINPYIYCVRSSRYSVAFTKLLGLQKIFNYKVQAKDTKGLSVCRTQGDVPKPDTQAPQKDIKDVAL</sequence>
<dbReference type="Proteomes" id="UP000275408">
    <property type="component" value="Unassembled WGS sequence"/>
</dbReference>
<dbReference type="PROSITE" id="PS50262">
    <property type="entry name" value="G_PROTEIN_RECEP_F1_2"/>
    <property type="match status" value="1"/>
</dbReference>
<feature type="transmembrane region" description="Helical" evidence="10">
    <location>
        <begin position="113"/>
        <end position="132"/>
    </location>
</feature>
<dbReference type="SUPFAM" id="SSF81321">
    <property type="entry name" value="Family A G protein-coupled receptor-like"/>
    <property type="match status" value="1"/>
</dbReference>
<evidence type="ECO:0000256" key="5">
    <source>
        <dbReference type="ARBA" id="ARBA00023040"/>
    </source>
</evidence>
<keyword evidence="5" id="KW-0297">G-protein coupled receptor</keyword>
<evidence type="ECO:0000259" key="11">
    <source>
        <dbReference type="PROSITE" id="PS50262"/>
    </source>
</evidence>